<evidence type="ECO:0000313" key="2">
    <source>
        <dbReference type="EMBL" id="RZC28916.1"/>
    </source>
</evidence>
<name>A0A445M059_GLYSO</name>
<organism evidence="2 3">
    <name type="scientific">Glycine soja</name>
    <name type="common">Wild soybean</name>
    <dbReference type="NCBI Taxonomy" id="3848"/>
    <lineage>
        <taxon>Eukaryota</taxon>
        <taxon>Viridiplantae</taxon>
        <taxon>Streptophyta</taxon>
        <taxon>Embryophyta</taxon>
        <taxon>Tracheophyta</taxon>
        <taxon>Spermatophyta</taxon>
        <taxon>Magnoliopsida</taxon>
        <taxon>eudicotyledons</taxon>
        <taxon>Gunneridae</taxon>
        <taxon>Pentapetalae</taxon>
        <taxon>rosids</taxon>
        <taxon>fabids</taxon>
        <taxon>Fabales</taxon>
        <taxon>Fabaceae</taxon>
        <taxon>Papilionoideae</taxon>
        <taxon>50 kb inversion clade</taxon>
        <taxon>NPAAA clade</taxon>
        <taxon>indigoferoid/millettioid clade</taxon>
        <taxon>Phaseoleae</taxon>
        <taxon>Glycine</taxon>
        <taxon>Glycine subgen. Soja</taxon>
    </lineage>
</organism>
<reference evidence="2 3" key="1">
    <citation type="submission" date="2018-09" db="EMBL/GenBank/DDBJ databases">
        <title>A high-quality reference genome of wild soybean provides a powerful tool to mine soybean genomes.</title>
        <authorList>
            <person name="Xie M."/>
            <person name="Chung C.Y.L."/>
            <person name="Li M.-W."/>
            <person name="Wong F.-L."/>
            <person name="Chan T.-F."/>
            <person name="Lam H.-M."/>
        </authorList>
    </citation>
    <scope>NUCLEOTIDE SEQUENCE [LARGE SCALE GENOMIC DNA]</scope>
    <source>
        <strain evidence="3">cv. W05</strain>
        <tissue evidence="2">Hypocotyl of etiolated seedlings</tissue>
    </source>
</reference>
<gene>
    <name evidence="2" type="ORF">D0Y65_000758</name>
</gene>
<keyword evidence="3" id="KW-1185">Reference proteome</keyword>
<evidence type="ECO:0000313" key="3">
    <source>
        <dbReference type="Proteomes" id="UP000289340"/>
    </source>
</evidence>
<comment type="caution">
    <text evidence="2">The sequence shown here is derived from an EMBL/GenBank/DDBJ whole genome shotgun (WGS) entry which is preliminary data.</text>
</comment>
<dbReference type="AlphaFoldDB" id="A0A445M059"/>
<accession>A0A445M059</accession>
<dbReference type="Proteomes" id="UP000289340">
    <property type="component" value="Chromosome 1"/>
</dbReference>
<protein>
    <recommendedName>
        <fullName evidence="4">Helitron helicase-like domain-containing protein</fullName>
    </recommendedName>
</protein>
<evidence type="ECO:0008006" key="4">
    <source>
        <dbReference type="Google" id="ProtNLM"/>
    </source>
</evidence>
<feature type="region of interest" description="Disordered" evidence="1">
    <location>
        <begin position="236"/>
        <end position="257"/>
    </location>
</feature>
<dbReference type="PANTHER" id="PTHR45786:SF66">
    <property type="entry name" value="HOOK MOTIF PROTEIN, PUTATIVE-RELATED"/>
    <property type="match status" value="1"/>
</dbReference>
<dbReference type="EMBL" id="QZWG01000001">
    <property type="protein sequence ID" value="RZC28916.1"/>
    <property type="molecule type" value="Genomic_DNA"/>
</dbReference>
<dbReference type="PANTHER" id="PTHR45786">
    <property type="entry name" value="DNA BINDING PROTEIN-LIKE"/>
    <property type="match status" value="1"/>
</dbReference>
<sequence length="468" mass="53830">MSNHRLAGKERNGREITTHHSSFSSLPTGDYQCPIATNDDVDSDHDCNDHTVYDYENTGIDLEIPTYFIMSFHLFWTWGAFKLPNSSLGATYNDIGDPVWKCKHCKAMMWYDERINKDKQSKNPMFALCCGNGKIQLPLLEDPPQPMRHLLFDSNSTKSKNFQVNIRSYNLMFAFTSPGAKVDTSYNTSRDPLTFRIHGQGHQLMGSLLPMANNSPKFAQLYIYDTKNEVKNRLAQNPNKDNIDEDNQNGKGQTTTFNCNKRDIEKQTGRLKRINELHPAYLPLQYPFLYPKVVCTIEWQKRGLPHAHILIFLHPSNKYANPEDIHNIISVEIPNKDTHLELYELVNNRMIHGPCGLSNRRTPSWMDSNKRYPHGLDLMYAEYLFKLVYVAHRRCWQPRKQGYTIGRLIWVPPSSGKLFYMGMMLSSAKGSQSYKDIRTVGNVVYGTFREACFAKGFLGNDQEFVGAL</sequence>
<evidence type="ECO:0000256" key="1">
    <source>
        <dbReference type="SAM" id="MobiDB-lite"/>
    </source>
</evidence>
<proteinExistence type="predicted"/>